<name>A0A453DFT0_AEGTS</name>
<protein>
    <submittedName>
        <fullName evidence="1">Uncharacterized protein</fullName>
    </submittedName>
</protein>
<evidence type="ECO:0000313" key="1">
    <source>
        <dbReference type="EnsemblPlants" id="AET2Gv21226400.1"/>
    </source>
</evidence>
<accession>A0A453DFT0</accession>
<reference evidence="2" key="1">
    <citation type="journal article" date="2014" name="Science">
        <title>Ancient hybridizations among the ancestral genomes of bread wheat.</title>
        <authorList>
            <consortium name="International Wheat Genome Sequencing Consortium,"/>
            <person name="Marcussen T."/>
            <person name="Sandve S.R."/>
            <person name="Heier L."/>
            <person name="Spannagl M."/>
            <person name="Pfeifer M."/>
            <person name="Jakobsen K.S."/>
            <person name="Wulff B.B."/>
            <person name="Steuernagel B."/>
            <person name="Mayer K.F."/>
            <person name="Olsen O.A."/>
        </authorList>
    </citation>
    <scope>NUCLEOTIDE SEQUENCE [LARGE SCALE GENOMIC DNA]</scope>
    <source>
        <strain evidence="2">cv. AL8/78</strain>
    </source>
</reference>
<dbReference type="AlphaFoldDB" id="A0A453DFT0"/>
<dbReference type="Gramene" id="AET2Gv21226400.1">
    <property type="protein sequence ID" value="AET2Gv21226400.1"/>
    <property type="gene ID" value="AET2Gv21226400"/>
</dbReference>
<sequence>TIRHRTSTTSWASRKSDITCNYGIGSSTLSTLSTEPDRLTWKWSASGTYSARSAYLATFHGSTFCDAWKLTWKCWAPPHVRIFPLA</sequence>
<evidence type="ECO:0000313" key="2">
    <source>
        <dbReference type="Proteomes" id="UP000015105"/>
    </source>
</evidence>
<organism evidence="1 2">
    <name type="scientific">Aegilops tauschii subsp. strangulata</name>
    <name type="common">Goatgrass</name>
    <dbReference type="NCBI Taxonomy" id="200361"/>
    <lineage>
        <taxon>Eukaryota</taxon>
        <taxon>Viridiplantae</taxon>
        <taxon>Streptophyta</taxon>
        <taxon>Embryophyta</taxon>
        <taxon>Tracheophyta</taxon>
        <taxon>Spermatophyta</taxon>
        <taxon>Magnoliopsida</taxon>
        <taxon>Liliopsida</taxon>
        <taxon>Poales</taxon>
        <taxon>Poaceae</taxon>
        <taxon>BOP clade</taxon>
        <taxon>Pooideae</taxon>
        <taxon>Triticodae</taxon>
        <taxon>Triticeae</taxon>
        <taxon>Triticinae</taxon>
        <taxon>Aegilops</taxon>
    </lineage>
</organism>
<reference evidence="1" key="4">
    <citation type="submission" date="2019-03" db="UniProtKB">
        <authorList>
            <consortium name="EnsemblPlants"/>
        </authorList>
    </citation>
    <scope>IDENTIFICATION</scope>
</reference>
<reference evidence="2" key="2">
    <citation type="journal article" date="2017" name="Nat. Plants">
        <title>The Aegilops tauschii genome reveals multiple impacts of transposons.</title>
        <authorList>
            <person name="Zhao G."/>
            <person name="Zou C."/>
            <person name="Li K."/>
            <person name="Wang K."/>
            <person name="Li T."/>
            <person name="Gao L."/>
            <person name="Zhang X."/>
            <person name="Wang H."/>
            <person name="Yang Z."/>
            <person name="Liu X."/>
            <person name="Jiang W."/>
            <person name="Mao L."/>
            <person name="Kong X."/>
            <person name="Jiao Y."/>
            <person name="Jia J."/>
        </authorList>
    </citation>
    <scope>NUCLEOTIDE SEQUENCE [LARGE SCALE GENOMIC DNA]</scope>
    <source>
        <strain evidence="2">cv. AL8/78</strain>
    </source>
</reference>
<proteinExistence type="predicted"/>
<keyword evidence="2" id="KW-1185">Reference proteome</keyword>
<dbReference type="Proteomes" id="UP000015105">
    <property type="component" value="Chromosome 2D"/>
</dbReference>
<dbReference type="EnsemblPlants" id="AET2Gv21226400.1">
    <property type="protein sequence ID" value="AET2Gv21226400.1"/>
    <property type="gene ID" value="AET2Gv21226400"/>
</dbReference>
<reference evidence="1" key="5">
    <citation type="journal article" date="2021" name="G3 (Bethesda)">
        <title>Aegilops tauschii genome assembly Aet v5.0 features greater sequence contiguity and improved annotation.</title>
        <authorList>
            <person name="Wang L."/>
            <person name="Zhu T."/>
            <person name="Rodriguez J.C."/>
            <person name="Deal K.R."/>
            <person name="Dubcovsky J."/>
            <person name="McGuire P.E."/>
            <person name="Lux T."/>
            <person name="Spannagl M."/>
            <person name="Mayer K.F.X."/>
            <person name="Baldrich P."/>
            <person name="Meyers B.C."/>
            <person name="Huo N."/>
            <person name="Gu Y.Q."/>
            <person name="Zhou H."/>
            <person name="Devos K.M."/>
            <person name="Bennetzen J.L."/>
            <person name="Unver T."/>
            <person name="Budak H."/>
            <person name="Gulick P.J."/>
            <person name="Galiba G."/>
            <person name="Kalapos B."/>
            <person name="Nelson D.R."/>
            <person name="Li P."/>
            <person name="You F.M."/>
            <person name="Luo M.C."/>
            <person name="Dvorak J."/>
        </authorList>
    </citation>
    <scope>NUCLEOTIDE SEQUENCE [LARGE SCALE GENOMIC DNA]</scope>
    <source>
        <strain evidence="1">cv. AL8/78</strain>
    </source>
</reference>
<reference evidence="1" key="3">
    <citation type="journal article" date="2017" name="Nature">
        <title>Genome sequence of the progenitor of the wheat D genome Aegilops tauschii.</title>
        <authorList>
            <person name="Luo M.C."/>
            <person name="Gu Y.Q."/>
            <person name="Puiu D."/>
            <person name="Wang H."/>
            <person name="Twardziok S.O."/>
            <person name="Deal K.R."/>
            <person name="Huo N."/>
            <person name="Zhu T."/>
            <person name="Wang L."/>
            <person name="Wang Y."/>
            <person name="McGuire P.E."/>
            <person name="Liu S."/>
            <person name="Long H."/>
            <person name="Ramasamy R.K."/>
            <person name="Rodriguez J.C."/>
            <person name="Van S.L."/>
            <person name="Yuan L."/>
            <person name="Wang Z."/>
            <person name="Xia Z."/>
            <person name="Xiao L."/>
            <person name="Anderson O.D."/>
            <person name="Ouyang S."/>
            <person name="Liang Y."/>
            <person name="Zimin A.V."/>
            <person name="Pertea G."/>
            <person name="Qi P."/>
            <person name="Bennetzen J.L."/>
            <person name="Dai X."/>
            <person name="Dawson M.W."/>
            <person name="Muller H.G."/>
            <person name="Kugler K."/>
            <person name="Rivarola-Duarte L."/>
            <person name="Spannagl M."/>
            <person name="Mayer K.F.X."/>
            <person name="Lu F.H."/>
            <person name="Bevan M.W."/>
            <person name="Leroy P."/>
            <person name="Li P."/>
            <person name="You F.M."/>
            <person name="Sun Q."/>
            <person name="Liu Z."/>
            <person name="Lyons E."/>
            <person name="Wicker T."/>
            <person name="Salzberg S.L."/>
            <person name="Devos K.M."/>
            <person name="Dvorak J."/>
        </authorList>
    </citation>
    <scope>NUCLEOTIDE SEQUENCE [LARGE SCALE GENOMIC DNA]</scope>
    <source>
        <strain evidence="1">cv. AL8/78</strain>
    </source>
</reference>